<dbReference type="InterPro" id="IPR006094">
    <property type="entry name" value="Oxid_FAD_bind_N"/>
</dbReference>
<evidence type="ECO:0000259" key="5">
    <source>
        <dbReference type="PROSITE" id="PS51387"/>
    </source>
</evidence>
<dbReference type="Gene3D" id="3.30.70.2740">
    <property type="match status" value="1"/>
</dbReference>
<keyword evidence="4" id="KW-0560">Oxidoreductase</keyword>
<dbReference type="PANTHER" id="PTHR11748:SF116">
    <property type="entry name" value="D-LACTATE DEHYDROGENASE (CYTOCHROME) (AFU_ORTHOLOGUE AFUA_7G02560)"/>
    <property type="match status" value="1"/>
</dbReference>
<evidence type="ECO:0000313" key="6">
    <source>
        <dbReference type="EMBL" id="KAL2048713.1"/>
    </source>
</evidence>
<evidence type="ECO:0000256" key="3">
    <source>
        <dbReference type="ARBA" id="ARBA00022827"/>
    </source>
</evidence>
<reference evidence="6 7" key="1">
    <citation type="submission" date="2024-09" db="EMBL/GenBank/DDBJ databases">
        <title>Rethinking Asexuality: The Enigmatic Case of Functional Sexual Genes in Lepraria (Stereocaulaceae).</title>
        <authorList>
            <person name="Doellman M."/>
            <person name="Sun Y."/>
            <person name="Barcenas-Pena A."/>
            <person name="Lumbsch H.T."/>
            <person name="Grewe F."/>
        </authorList>
    </citation>
    <scope>NUCLEOTIDE SEQUENCE [LARGE SCALE GENOMIC DNA]</scope>
    <source>
        <strain evidence="6 7">Grewe 0041</strain>
    </source>
</reference>
<evidence type="ECO:0000313" key="7">
    <source>
        <dbReference type="Proteomes" id="UP001590951"/>
    </source>
</evidence>
<evidence type="ECO:0000256" key="4">
    <source>
        <dbReference type="ARBA" id="ARBA00023002"/>
    </source>
</evidence>
<name>A0ABR4AYZ2_9LECA</name>
<dbReference type="InterPro" id="IPR016166">
    <property type="entry name" value="FAD-bd_PCMH"/>
</dbReference>
<dbReference type="PANTHER" id="PTHR11748">
    <property type="entry name" value="D-LACTATE DEHYDROGENASE"/>
    <property type="match status" value="1"/>
</dbReference>
<sequence length="585" mass="64125">MFPRSMAALHLRGRVIPGSPNLPFARMHKSSYPSHGHHKPLTWKSRLLWFSAGTISSVAVLAYKSSVISDQLRHQENLCRADTMRNDSTLPMKKTLNSFGKAQSPLKPRHNITDENMKEARKEFLTIVGCTGIDDNPGNLKSRSSTEWSRSPVETYASFIVFPQSTKQVSEIMKVCHKRRIPVTGFSGGTSLDGALASTRGGICIDFSRMNKILELHERDMDVIVQPAVGWEDLNEYLARVGLFFPPDPGPGAQIGGMIGTGCSGTNAYRYGTMKDWVISTTIVLADGTIVKTRNRPRKSTAGYDLTRLMVGSSGTLGLVTEAVLKVTAKPENVQVAVIAFPSTYKAVSTVIDAVQRGLPLAALELLDENTMSAVNQSGYTDKEYKVTPTLFVKFSGTKEAVKEQINVLGALAEKYGRESFESSGDPEEIDALWSARKTALWSFIAQKRDPDDKFLSSDVAVPISRLADIIEETKDMVQKVDLLGSTLGHVGDGNFHTGILYGEKDKAVAEKIIADLQRRAVEMEGTVTGEHGVGLALRDMLEEELGENAIDMMRKIKFALDPLCLLNCDKIVRVEAAEPSEEPA</sequence>
<dbReference type="InterPro" id="IPR036318">
    <property type="entry name" value="FAD-bd_PCMH-like_sf"/>
</dbReference>
<protein>
    <recommendedName>
        <fullName evidence="5">FAD-binding PCMH-type domain-containing protein</fullName>
    </recommendedName>
</protein>
<dbReference type="PROSITE" id="PS51387">
    <property type="entry name" value="FAD_PCMH"/>
    <property type="match status" value="1"/>
</dbReference>
<keyword evidence="7" id="KW-1185">Reference proteome</keyword>
<evidence type="ECO:0000256" key="2">
    <source>
        <dbReference type="ARBA" id="ARBA00022630"/>
    </source>
</evidence>
<dbReference type="Pfam" id="PF02913">
    <property type="entry name" value="FAD-oxidase_C"/>
    <property type="match status" value="1"/>
</dbReference>
<dbReference type="Gene3D" id="1.10.45.10">
    <property type="entry name" value="Vanillyl-alcohol Oxidase, Chain A, domain 4"/>
    <property type="match status" value="1"/>
</dbReference>
<dbReference type="InterPro" id="IPR004113">
    <property type="entry name" value="FAD-bd_oxidored_4_C"/>
</dbReference>
<comment type="cofactor">
    <cofactor evidence="1">
        <name>FAD</name>
        <dbReference type="ChEBI" id="CHEBI:57692"/>
    </cofactor>
</comment>
<keyword evidence="3" id="KW-0274">FAD</keyword>
<dbReference type="InterPro" id="IPR016169">
    <property type="entry name" value="FAD-bd_PCMH_sub2"/>
</dbReference>
<dbReference type="SUPFAM" id="SSF55103">
    <property type="entry name" value="FAD-linked oxidases, C-terminal domain"/>
    <property type="match status" value="1"/>
</dbReference>
<feature type="domain" description="FAD-binding PCMH-type" evidence="5">
    <location>
        <begin position="153"/>
        <end position="330"/>
    </location>
</feature>
<keyword evidence="2" id="KW-0285">Flavoprotein</keyword>
<dbReference type="Gene3D" id="3.30.465.10">
    <property type="match status" value="1"/>
</dbReference>
<organism evidence="6 7">
    <name type="scientific">Lepraria finkii</name>
    <dbReference type="NCBI Taxonomy" id="1340010"/>
    <lineage>
        <taxon>Eukaryota</taxon>
        <taxon>Fungi</taxon>
        <taxon>Dikarya</taxon>
        <taxon>Ascomycota</taxon>
        <taxon>Pezizomycotina</taxon>
        <taxon>Lecanoromycetes</taxon>
        <taxon>OSLEUM clade</taxon>
        <taxon>Lecanoromycetidae</taxon>
        <taxon>Lecanorales</taxon>
        <taxon>Lecanorineae</taxon>
        <taxon>Stereocaulaceae</taxon>
        <taxon>Lepraria</taxon>
    </lineage>
</organism>
<comment type="caution">
    <text evidence="6">The sequence shown here is derived from an EMBL/GenBank/DDBJ whole genome shotgun (WGS) entry which is preliminary data.</text>
</comment>
<gene>
    <name evidence="6" type="ORF">ABVK25_011030</name>
</gene>
<dbReference type="InterPro" id="IPR016164">
    <property type="entry name" value="FAD-linked_Oxase-like_C"/>
</dbReference>
<dbReference type="SUPFAM" id="SSF56176">
    <property type="entry name" value="FAD-binding/transporter-associated domain-like"/>
    <property type="match status" value="1"/>
</dbReference>
<evidence type="ECO:0000256" key="1">
    <source>
        <dbReference type="ARBA" id="ARBA00001974"/>
    </source>
</evidence>
<dbReference type="Proteomes" id="UP001590951">
    <property type="component" value="Unassembled WGS sequence"/>
</dbReference>
<dbReference type="EMBL" id="JBHFEH010000082">
    <property type="protein sequence ID" value="KAL2048713.1"/>
    <property type="molecule type" value="Genomic_DNA"/>
</dbReference>
<dbReference type="InterPro" id="IPR016171">
    <property type="entry name" value="Vanillyl_alc_oxidase_C-sub2"/>
</dbReference>
<accession>A0ABR4AYZ2</accession>
<proteinExistence type="predicted"/>
<dbReference type="Pfam" id="PF01565">
    <property type="entry name" value="FAD_binding_4"/>
    <property type="match status" value="1"/>
</dbReference>